<dbReference type="PANTHER" id="PTHR23506">
    <property type="entry name" value="GH10249P"/>
    <property type="match status" value="1"/>
</dbReference>
<dbReference type="GO" id="GO:0022857">
    <property type="term" value="F:transmembrane transporter activity"/>
    <property type="evidence" value="ECO:0007669"/>
    <property type="project" value="InterPro"/>
</dbReference>
<feature type="transmembrane region" description="Helical" evidence="6">
    <location>
        <begin position="325"/>
        <end position="349"/>
    </location>
</feature>
<comment type="caution">
    <text evidence="8">The sequence shown here is derived from an EMBL/GenBank/DDBJ whole genome shotgun (WGS) entry which is preliminary data.</text>
</comment>
<keyword evidence="2" id="KW-0813">Transport</keyword>
<evidence type="ECO:0000313" key="8">
    <source>
        <dbReference type="EMBL" id="TYO93790.1"/>
    </source>
</evidence>
<evidence type="ECO:0000256" key="4">
    <source>
        <dbReference type="ARBA" id="ARBA00022989"/>
    </source>
</evidence>
<evidence type="ECO:0000259" key="7">
    <source>
        <dbReference type="PROSITE" id="PS50850"/>
    </source>
</evidence>
<dbReference type="AlphaFoldDB" id="A0A5S4ZNF3"/>
<dbReference type="InterPro" id="IPR050930">
    <property type="entry name" value="MFS_Vesicular_Transporter"/>
</dbReference>
<protein>
    <submittedName>
        <fullName evidence="8">Multidrug resistance protein</fullName>
    </submittedName>
</protein>
<feature type="transmembrane region" description="Helical" evidence="6">
    <location>
        <begin position="294"/>
        <end position="313"/>
    </location>
</feature>
<keyword evidence="5 6" id="KW-0472">Membrane</keyword>
<evidence type="ECO:0000256" key="5">
    <source>
        <dbReference type="ARBA" id="ARBA00023136"/>
    </source>
</evidence>
<feature type="transmembrane region" description="Helical" evidence="6">
    <location>
        <begin position="104"/>
        <end position="125"/>
    </location>
</feature>
<dbReference type="PANTHER" id="PTHR23506:SF23">
    <property type="entry name" value="GH10249P"/>
    <property type="match status" value="1"/>
</dbReference>
<evidence type="ECO:0000256" key="6">
    <source>
        <dbReference type="SAM" id="Phobius"/>
    </source>
</evidence>
<feature type="transmembrane region" description="Helical" evidence="6">
    <location>
        <begin position="74"/>
        <end position="92"/>
    </location>
</feature>
<comment type="subcellular location">
    <subcellularLocation>
        <location evidence="1">Cell membrane</location>
        <topology evidence="1">Multi-pass membrane protein</topology>
    </subcellularLocation>
</comment>
<proteinExistence type="predicted"/>
<dbReference type="EMBL" id="VNHM01000018">
    <property type="protein sequence ID" value="TYO93790.1"/>
    <property type="molecule type" value="Genomic_DNA"/>
</dbReference>
<sequence length="395" mass="42672">MLGYKQRIFYFVMVLIFTDTLLYGTIVPLIPVYTQQLQLNPVMMGVIFAAYSLGLLVFSIPLGIIAERYGYRKVFLAGMAGLTLATALYGFANSPEILFCCRLIQGIAAAASWTAGLAMVALLYPEQQGEKLGLIMAAMGLGTILGPPIGGMLFHYLGYREMFMTLAAFCFSLLLMLCFVKFGHLAGGNRDKNFAIWQVRDNPGLVWLGVVVIIASSSFGMLEILLPNYLHGRFGLGSLQIGMVFGLMGLVHAFSDAGVGFLSDRHGYKPFVYWGLWASALCLPFLALAPNPVILTLLITLLGIALGAVLTPSQPLMYHIVAADPVLWPGGGAGLVYGVFNTCFSMGLMLGPPLGGMLERYLGFSAGLIIFAVLLMASAVLFRYKVSTLPLRNAV</sequence>
<reference evidence="8 9" key="1">
    <citation type="submission" date="2019-07" db="EMBL/GenBank/DDBJ databases">
        <title>Genomic Encyclopedia of Type Strains, Phase I: the one thousand microbial genomes (KMG-I) project.</title>
        <authorList>
            <person name="Kyrpides N."/>
        </authorList>
    </citation>
    <scope>NUCLEOTIDE SEQUENCE [LARGE SCALE GENOMIC DNA]</scope>
    <source>
        <strain evidence="8 9">DSM 6562</strain>
    </source>
</reference>
<feature type="domain" description="Major facilitator superfamily (MFS) profile" evidence="7">
    <location>
        <begin position="8"/>
        <end position="390"/>
    </location>
</feature>
<accession>A0A5S4ZNF3</accession>
<feature type="transmembrane region" description="Helical" evidence="6">
    <location>
        <begin position="361"/>
        <end position="382"/>
    </location>
</feature>
<keyword evidence="9" id="KW-1185">Reference proteome</keyword>
<feature type="transmembrane region" description="Helical" evidence="6">
    <location>
        <begin position="163"/>
        <end position="183"/>
    </location>
</feature>
<evidence type="ECO:0000313" key="9">
    <source>
        <dbReference type="Proteomes" id="UP000323166"/>
    </source>
</evidence>
<keyword evidence="4 6" id="KW-1133">Transmembrane helix</keyword>
<evidence type="ECO:0000256" key="1">
    <source>
        <dbReference type="ARBA" id="ARBA00004651"/>
    </source>
</evidence>
<feature type="transmembrane region" description="Helical" evidence="6">
    <location>
        <begin position="204"/>
        <end position="226"/>
    </location>
</feature>
<dbReference type="CDD" id="cd17325">
    <property type="entry name" value="MFS_MdtG_SLC18_like"/>
    <property type="match status" value="1"/>
</dbReference>
<organism evidence="8 9">
    <name type="scientific">Desulfallas thermosapovorans DSM 6562</name>
    <dbReference type="NCBI Taxonomy" id="1121431"/>
    <lineage>
        <taxon>Bacteria</taxon>
        <taxon>Bacillati</taxon>
        <taxon>Bacillota</taxon>
        <taxon>Clostridia</taxon>
        <taxon>Eubacteriales</taxon>
        <taxon>Desulfallaceae</taxon>
        <taxon>Desulfallas</taxon>
    </lineage>
</organism>
<dbReference type="InterPro" id="IPR036259">
    <property type="entry name" value="MFS_trans_sf"/>
</dbReference>
<gene>
    <name evidence="8" type="ORF">LX24_02590</name>
</gene>
<feature type="transmembrane region" description="Helical" evidence="6">
    <location>
        <begin position="238"/>
        <end position="259"/>
    </location>
</feature>
<feature type="transmembrane region" description="Helical" evidence="6">
    <location>
        <begin position="271"/>
        <end position="288"/>
    </location>
</feature>
<feature type="transmembrane region" description="Helical" evidence="6">
    <location>
        <begin position="7"/>
        <end position="30"/>
    </location>
</feature>
<dbReference type="SUPFAM" id="SSF103473">
    <property type="entry name" value="MFS general substrate transporter"/>
    <property type="match status" value="1"/>
</dbReference>
<keyword evidence="3 6" id="KW-0812">Transmembrane</keyword>
<name>A0A5S4ZNF3_9FIRM</name>
<dbReference type="InterPro" id="IPR001958">
    <property type="entry name" value="Tet-R_TetA/multi-R_MdtG-like"/>
</dbReference>
<evidence type="ECO:0000256" key="3">
    <source>
        <dbReference type="ARBA" id="ARBA00022692"/>
    </source>
</evidence>
<dbReference type="InterPro" id="IPR020846">
    <property type="entry name" value="MFS_dom"/>
</dbReference>
<dbReference type="RefSeq" id="WP_166512539.1">
    <property type="nucleotide sequence ID" value="NZ_VNHM01000018.1"/>
</dbReference>
<dbReference type="PRINTS" id="PR01035">
    <property type="entry name" value="TCRTETA"/>
</dbReference>
<evidence type="ECO:0000256" key="2">
    <source>
        <dbReference type="ARBA" id="ARBA00022448"/>
    </source>
</evidence>
<dbReference type="Pfam" id="PF07690">
    <property type="entry name" value="MFS_1"/>
    <property type="match status" value="1"/>
</dbReference>
<feature type="transmembrane region" description="Helical" evidence="6">
    <location>
        <begin position="42"/>
        <end position="62"/>
    </location>
</feature>
<feature type="transmembrane region" description="Helical" evidence="6">
    <location>
        <begin position="132"/>
        <end position="157"/>
    </location>
</feature>
<dbReference type="PROSITE" id="PS50850">
    <property type="entry name" value="MFS"/>
    <property type="match status" value="1"/>
</dbReference>
<dbReference type="Gene3D" id="1.20.1250.20">
    <property type="entry name" value="MFS general substrate transporter like domains"/>
    <property type="match status" value="2"/>
</dbReference>
<dbReference type="InterPro" id="IPR011701">
    <property type="entry name" value="MFS"/>
</dbReference>
<dbReference type="GO" id="GO:0005886">
    <property type="term" value="C:plasma membrane"/>
    <property type="evidence" value="ECO:0007669"/>
    <property type="project" value="UniProtKB-SubCell"/>
</dbReference>
<dbReference type="Proteomes" id="UP000323166">
    <property type="component" value="Unassembled WGS sequence"/>
</dbReference>